<proteinExistence type="predicted"/>
<organism evidence="2 3">
    <name type="scientific">Leucothrix pacifica</name>
    <dbReference type="NCBI Taxonomy" id="1247513"/>
    <lineage>
        <taxon>Bacteria</taxon>
        <taxon>Pseudomonadati</taxon>
        <taxon>Pseudomonadota</taxon>
        <taxon>Gammaproteobacteria</taxon>
        <taxon>Thiotrichales</taxon>
        <taxon>Thiotrichaceae</taxon>
        <taxon>Leucothrix</taxon>
    </lineage>
</organism>
<dbReference type="SUPFAM" id="SSF53098">
    <property type="entry name" value="Ribonuclease H-like"/>
    <property type="match status" value="1"/>
</dbReference>
<dbReference type="InterPro" id="IPR036397">
    <property type="entry name" value="RNaseH_sf"/>
</dbReference>
<dbReference type="InterPro" id="IPR047655">
    <property type="entry name" value="Transpos_IS630-like"/>
</dbReference>
<dbReference type="Pfam" id="PF13358">
    <property type="entry name" value="DDE_3"/>
    <property type="match status" value="1"/>
</dbReference>
<feature type="domain" description="Tc1-like transposase DDE" evidence="1">
    <location>
        <begin position="2"/>
        <end position="136"/>
    </location>
</feature>
<evidence type="ECO:0000313" key="3">
    <source>
        <dbReference type="Proteomes" id="UP000245539"/>
    </source>
</evidence>
<dbReference type="InterPro" id="IPR038717">
    <property type="entry name" value="Tc1-like_DDE_dom"/>
</dbReference>
<gene>
    <name evidence="2" type="ORF">DKW60_23260</name>
</gene>
<dbReference type="EMBL" id="QGKM01000134">
    <property type="protein sequence ID" value="PWQ92037.1"/>
    <property type="molecule type" value="Genomic_DNA"/>
</dbReference>
<evidence type="ECO:0000313" key="2">
    <source>
        <dbReference type="EMBL" id="PWQ92037.1"/>
    </source>
</evidence>
<keyword evidence="3" id="KW-1185">Reference proteome</keyword>
<dbReference type="Proteomes" id="UP000245539">
    <property type="component" value="Unassembled WGS sequence"/>
</dbReference>
<dbReference type="Gene3D" id="3.30.420.10">
    <property type="entry name" value="Ribonuclease H-like superfamily/Ribonuclease H"/>
    <property type="match status" value="1"/>
</dbReference>
<dbReference type="AlphaFoldDB" id="A0A317C108"/>
<dbReference type="GO" id="GO:0003676">
    <property type="term" value="F:nucleic acid binding"/>
    <property type="evidence" value="ECO:0007669"/>
    <property type="project" value="InterPro"/>
</dbReference>
<protein>
    <submittedName>
        <fullName evidence="2">IS630 family transposase</fullName>
    </submittedName>
</protein>
<sequence length="169" mass="19340">MPYAWQTRGKATLTLPSTRSQQLNVLGLINRNNDSAFEMVSGSVTSEVVIGFITRFALSREPQYQQDKKPCIIILDNASMHRSKAFKAELENWEAMGVIIHYLPPYSPELNLIEILWCRIKYSWLPLGAYKSIDVLKAMRKPSCLTLKKFFSGLWHSFLAFLSVAVHMQ</sequence>
<comment type="caution">
    <text evidence="2">The sequence shown here is derived from an EMBL/GenBank/DDBJ whole genome shotgun (WGS) entry which is preliminary data.</text>
</comment>
<dbReference type="NCBIfam" id="NF033545">
    <property type="entry name" value="transpos_IS630"/>
    <property type="match status" value="1"/>
</dbReference>
<accession>A0A317C108</accession>
<dbReference type="InterPro" id="IPR012337">
    <property type="entry name" value="RNaseH-like_sf"/>
</dbReference>
<name>A0A317C108_9GAMM</name>
<evidence type="ECO:0000259" key="1">
    <source>
        <dbReference type="Pfam" id="PF13358"/>
    </source>
</evidence>
<reference evidence="2 3" key="1">
    <citation type="submission" date="2018-05" db="EMBL/GenBank/DDBJ databases">
        <title>Leucothrix arctica sp. nov., isolated from Arctic seawater.</title>
        <authorList>
            <person name="Choi A."/>
            <person name="Baek K."/>
        </authorList>
    </citation>
    <scope>NUCLEOTIDE SEQUENCE [LARGE SCALE GENOMIC DNA]</scope>
    <source>
        <strain evidence="2 3">JCM 18388</strain>
    </source>
</reference>